<dbReference type="PANTHER" id="PTHR20883">
    <property type="entry name" value="PHYTANOYL-COA DIOXYGENASE DOMAIN CONTAINING 1"/>
    <property type="match status" value="1"/>
</dbReference>
<organism evidence="3">
    <name type="scientific">Chromera velia CCMP2878</name>
    <dbReference type="NCBI Taxonomy" id="1169474"/>
    <lineage>
        <taxon>Eukaryota</taxon>
        <taxon>Sar</taxon>
        <taxon>Alveolata</taxon>
        <taxon>Colpodellida</taxon>
        <taxon>Chromeraceae</taxon>
        <taxon>Chromera</taxon>
    </lineage>
</organism>
<gene>
    <name evidence="3" type="ORF">Cvel_25899</name>
</gene>
<dbReference type="Pfam" id="PF05721">
    <property type="entry name" value="PhyH"/>
    <property type="match status" value="1"/>
</dbReference>
<protein>
    <recommendedName>
        <fullName evidence="4">Phytanoyl-CoA dioxygenase</fullName>
    </recommendedName>
</protein>
<feature type="region of interest" description="Disordered" evidence="2">
    <location>
        <begin position="1"/>
        <end position="76"/>
    </location>
</feature>
<comment type="cofactor">
    <cofactor evidence="1">
        <name>Fe cation</name>
        <dbReference type="ChEBI" id="CHEBI:24875"/>
    </cofactor>
</comment>
<dbReference type="SUPFAM" id="SSF51197">
    <property type="entry name" value="Clavaminate synthase-like"/>
    <property type="match status" value="1"/>
</dbReference>
<evidence type="ECO:0000256" key="1">
    <source>
        <dbReference type="ARBA" id="ARBA00001962"/>
    </source>
</evidence>
<dbReference type="PANTHER" id="PTHR20883:SF49">
    <property type="entry name" value="PHYTANOYL-COA DIOXYGENASE"/>
    <property type="match status" value="1"/>
</dbReference>
<dbReference type="VEuPathDB" id="CryptoDB:Cvel_25899"/>
<proteinExistence type="predicted"/>
<dbReference type="AlphaFoldDB" id="A0A0G4HB89"/>
<dbReference type="Gene3D" id="2.60.120.620">
    <property type="entry name" value="q2cbj1_9rhob like domain"/>
    <property type="match status" value="1"/>
</dbReference>
<reference evidence="3" key="1">
    <citation type="submission" date="2014-11" db="EMBL/GenBank/DDBJ databases">
        <authorList>
            <person name="Otto D Thomas"/>
            <person name="Naeem Raeece"/>
        </authorList>
    </citation>
    <scope>NUCLEOTIDE SEQUENCE</scope>
</reference>
<name>A0A0G4HB89_9ALVE</name>
<dbReference type="EMBL" id="CDMZ01002193">
    <property type="protein sequence ID" value="CEM41226.1"/>
    <property type="molecule type" value="Genomic_DNA"/>
</dbReference>
<dbReference type="InterPro" id="IPR008775">
    <property type="entry name" value="Phytyl_CoA_dOase-like"/>
</dbReference>
<evidence type="ECO:0000313" key="3">
    <source>
        <dbReference type="EMBL" id="CEM41226.1"/>
    </source>
</evidence>
<sequence>METAESTSSSEKEGAPDQTSEVSFGRLMGAREYSAFRKSRQPHNLDRSSEADEHEDTGTTSRGLTVSPPPPPYPDVSALRQAIQTAEKPYTLSEEQVLFFRQNGFIRLRSVFDPHLLAAVRHAIVGIMLPACKGRNPSEPSDPLPPAGTRVEEEEAKDLWHRMSEPQTKSWHIQMAWAIDETVRAMVLAPRLSSILCRLLETPRVRLYHDNCLSRAPGCPTTKWHCDDGPGKHMITASEKVVTVWVPLQDTPCHMGALAFVRRDGRGGVSDSAVVPSAWTVAASDGCPDDEKSDAYDEFVSRLLEEREDLQVDCADYACGDVSIHSTNCFHTASPNTTTSVRMIMGTTYVADGARARSEEEFEEVGEGKRKAWAKFCPGVGPGQELNSKLNPLLRVCRD</sequence>
<evidence type="ECO:0008006" key="4">
    <source>
        <dbReference type="Google" id="ProtNLM"/>
    </source>
</evidence>
<evidence type="ECO:0000256" key="2">
    <source>
        <dbReference type="SAM" id="MobiDB-lite"/>
    </source>
</evidence>
<accession>A0A0G4HB89</accession>